<evidence type="ECO:0000313" key="1">
    <source>
        <dbReference type="EMBL" id="CAI8045410.1"/>
    </source>
</evidence>
<reference evidence="1" key="1">
    <citation type="submission" date="2023-03" db="EMBL/GenBank/DDBJ databases">
        <authorList>
            <person name="Steffen K."/>
            <person name="Cardenas P."/>
        </authorList>
    </citation>
    <scope>NUCLEOTIDE SEQUENCE</scope>
</reference>
<name>A0AA35TBS7_GEOBA</name>
<dbReference type="AlphaFoldDB" id="A0AA35TBS7"/>
<gene>
    <name evidence="1" type="ORF">GBAR_LOCUS25114</name>
</gene>
<organism evidence="1 2">
    <name type="scientific">Geodia barretti</name>
    <name type="common">Barrett's horny sponge</name>
    <dbReference type="NCBI Taxonomy" id="519541"/>
    <lineage>
        <taxon>Eukaryota</taxon>
        <taxon>Metazoa</taxon>
        <taxon>Porifera</taxon>
        <taxon>Demospongiae</taxon>
        <taxon>Heteroscleromorpha</taxon>
        <taxon>Tetractinellida</taxon>
        <taxon>Astrophorina</taxon>
        <taxon>Geodiidae</taxon>
        <taxon>Geodia</taxon>
    </lineage>
</organism>
<sequence length="185" mass="20484">MGAEGEYLTSGGAVTIEKQQTSSTAATKDLVFNPLNMTHGGNYVCEAKVVLPDSAGSFNTTHQYHLNVITHIGYLEKSIKQTLTNLINKNCSCDFQIFQIDEGEFSCRSGKDGYVTYRARLTGSSDTQSTPPVLAVIKDWMANDGTFLYTYHGNMRLGLDQDCPLEIASFSQPECVKRQMVKYEL</sequence>
<proteinExistence type="predicted"/>
<dbReference type="Proteomes" id="UP001174909">
    <property type="component" value="Unassembled WGS sequence"/>
</dbReference>
<dbReference type="EMBL" id="CASHTH010003468">
    <property type="protein sequence ID" value="CAI8045410.1"/>
    <property type="molecule type" value="Genomic_DNA"/>
</dbReference>
<protein>
    <submittedName>
        <fullName evidence="1">Uncharacterized protein</fullName>
    </submittedName>
</protein>
<keyword evidence="2" id="KW-1185">Reference proteome</keyword>
<accession>A0AA35TBS7</accession>
<evidence type="ECO:0000313" key="2">
    <source>
        <dbReference type="Proteomes" id="UP001174909"/>
    </source>
</evidence>
<comment type="caution">
    <text evidence="1">The sequence shown here is derived from an EMBL/GenBank/DDBJ whole genome shotgun (WGS) entry which is preliminary data.</text>
</comment>